<feature type="compositionally biased region" description="Basic and acidic residues" evidence="1">
    <location>
        <begin position="20"/>
        <end position="29"/>
    </location>
</feature>
<dbReference type="Pfam" id="PF13843">
    <property type="entry name" value="DDE_Tnp_1_7"/>
    <property type="match status" value="1"/>
</dbReference>
<feature type="region of interest" description="Disordered" evidence="1">
    <location>
        <begin position="273"/>
        <end position="315"/>
    </location>
</feature>
<organism evidence="3 4">
    <name type="scientific">Plakobranchus ocellatus</name>
    <dbReference type="NCBI Taxonomy" id="259542"/>
    <lineage>
        <taxon>Eukaryota</taxon>
        <taxon>Metazoa</taxon>
        <taxon>Spiralia</taxon>
        <taxon>Lophotrochozoa</taxon>
        <taxon>Mollusca</taxon>
        <taxon>Gastropoda</taxon>
        <taxon>Heterobranchia</taxon>
        <taxon>Euthyneura</taxon>
        <taxon>Panpulmonata</taxon>
        <taxon>Sacoglossa</taxon>
        <taxon>Placobranchoidea</taxon>
        <taxon>Plakobranchidae</taxon>
        <taxon>Plakobranchus</taxon>
    </lineage>
</organism>
<evidence type="ECO:0000259" key="2">
    <source>
        <dbReference type="Pfam" id="PF13843"/>
    </source>
</evidence>
<keyword evidence="4" id="KW-1185">Reference proteome</keyword>
<dbReference type="PANTHER" id="PTHR46599">
    <property type="entry name" value="PIGGYBAC TRANSPOSABLE ELEMENT-DERIVED PROTEIN 4"/>
    <property type="match status" value="1"/>
</dbReference>
<gene>
    <name evidence="3" type="ORF">PoB_003340700</name>
</gene>
<name>A0AAV4AIR8_9GAST</name>
<feature type="region of interest" description="Disordered" evidence="1">
    <location>
        <begin position="1"/>
        <end position="75"/>
    </location>
</feature>
<feature type="compositionally biased region" description="Acidic residues" evidence="1">
    <location>
        <begin position="30"/>
        <end position="39"/>
    </location>
</feature>
<protein>
    <submittedName>
        <fullName evidence="3">PiggyBac transposase uribo2</fullName>
    </submittedName>
</protein>
<dbReference type="InterPro" id="IPR029526">
    <property type="entry name" value="PGBD"/>
</dbReference>
<dbReference type="Proteomes" id="UP000735302">
    <property type="component" value="Unassembled WGS sequence"/>
</dbReference>
<accession>A0AAV4AIR8</accession>
<dbReference type="PANTHER" id="PTHR46599:SF3">
    <property type="entry name" value="PIGGYBAC TRANSPOSABLE ELEMENT-DERIVED PROTEIN 4"/>
    <property type="match status" value="1"/>
</dbReference>
<feature type="compositionally biased region" description="Polar residues" evidence="1">
    <location>
        <begin position="58"/>
        <end position="67"/>
    </location>
</feature>
<feature type="compositionally biased region" description="Basic and acidic residues" evidence="1">
    <location>
        <begin position="278"/>
        <end position="287"/>
    </location>
</feature>
<feature type="domain" description="PiggyBac transposable element-derived protein" evidence="2">
    <location>
        <begin position="214"/>
        <end position="283"/>
    </location>
</feature>
<evidence type="ECO:0000313" key="4">
    <source>
        <dbReference type="Proteomes" id="UP000735302"/>
    </source>
</evidence>
<dbReference type="AlphaFoldDB" id="A0AAV4AIR8"/>
<comment type="caution">
    <text evidence="3">The sequence shown here is derived from an EMBL/GenBank/DDBJ whole genome shotgun (WGS) entry which is preliminary data.</text>
</comment>
<reference evidence="3 4" key="1">
    <citation type="journal article" date="2021" name="Elife">
        <title>Chloroplast acquisition without the gene transfer in kleptoplastic sea slugs, Plakobranchus ocellatus.</title>
        <authorList>
            <person name="Maeda T."/>
            <person name="Takahashi S."/>
            <person name="Yoshida T."/>
            <person name="Shimamura S."/>
            <person name="Takaki Y."/>
            <person name="Nagai Y."/>
            <person name="Toyoda A."/>
            <person name="Suzuki Y."/>
            <person name="Arimoto A."/>
            <person name="Ishii H."/>
            <person name="Satoh N."/>
            <person name="Nishiyama T."/>
            <person name="Hasebe M."/>
            <person name="Maruyama T."/>
            <person name="Minagawa J."/>
            <person name="Obokata J."/>
            <person name="Shigenobu S."/>
        </authorList>
    </citation>
    <scope>NUCLEOTIDE SEQUENCE [LARGE SCALE GENOMIC DNA]</scope>
</reference>
<dbReference type="EMBL" id="BLXT01003827">
    <property type="protein sequence ID" value="GFO06902.1"/>
    <property type="molecule type" value="Genomic_DNA"/>
</dbReference>
<evidence type="ECO:0000256" key="1">
    <source>
        <dbReference type="SAM" id="MobiDB-lite"/>
    </source>
</evidence>
<proteinExistence type="predicted"/>
<sequence>MQSPLLLKIKDGSEDEDDGESCKNERKEESDEDGTDLFEDISGRLGENLNIEREADQSESSFNSNTVRPAPDVDENVNLDLSVGSESESQDENMALYDADTEVDDGPDVDFVVDLNQDQQNYYSGQWQKNTNGFPKLPRCSAQPGIKVTLPDDPSPLEVYKLFITDELINSWKVKLRLIVTPEPSSTARTNSSCPTAAGSNGANLSLCGRCGNFIAICIHMGLGNKPTLHDYWTRHPVLHSSFAPKVIVRERILSIVAFLHINDNATIVPQGQPDYDPIQKIKRSDHSSTTSIQSSKRFTSPSKRKNRVGMPADLFQNRQRQGDFDFRRKSQLVTTRWFEKREVVTLSTIHQPPLTEPLFYLPMKRR</sequence>
<evidence type="ECO:0000313" key="3">
    <source>
        <dbReference type="EMBL" id="GFO06902.1"/>
    </source>
</evidence>